<dbReference type="PROSITE" id="PS50928">
    <property type="entry name" value="ABC_TM1"/>
    <property type="match status" value="1"/>
</dbReference>
<comment type="caution">
    <text evidence="9">The sequence shown here is derived from an EMBL/GenBank/DDBJ whole genome shotgun (WGS) entry which is preliminary data.</text>
</comment>
<evidence type="ECO:0000256" key="6">
    <source>
        <dbReference type="ARBA" id="ARBA00023136"/>
    </source>
</evidence>
<comment type="similarity">
    <text evidence="7">Belongs to the binding-protein-dependent transport system permease family.</text>
</comment>
<sequence>MWHYILRRLGQAVIVMLLVTFITFLFLYLLPGGAARSALGLDATAEQLAAYNEQMGYDKPFLVQYGLYLQRLLGGDLGFSFQQNQAISTMVAQRMPKTILLGVLATTLAVVIAVPLGAIQAVRRNKPVDYAITGVALLAYATPLFFLGMILIVLFSQIWPILPPQAPQGFTVGEILPQWKGLILPVITLAVVGIAAFTRYVRSTMVDNLNENFIRTAHAKGLPSRRVTVHHALRNSLFPVITLLGMYIPGLFSGALVVEQLFNYPGMGLMFWQATQTRDFPVLLASTLIVSFATVIGALLADILYAVADPRVRLSGGIS</sequence>
<dbReference type="Proteomes" id="UP000185628">
    <property type="component" value="Unassembled WGS sequence"/>
</dbReference>
<evidence type="ECO:0000313" key="10">
    <source>
        <dbReference type="Proteomes" id="UP000185628"/>
    </source>
</evidence>
<dbReference type="RefSeq" id="WP_073717175.1">
    <property type="nucleotide sequence ID" value="NZ_MQVR01000066.1"/>
</dbReference>
<feature type="transmembrane region" description="Helical" evidence="7">
    <location>
        <begin position="282"/>
        <end position="305"/>
    </location>
</feature>
<dbReference type="GO" id="GO:0055085">
    <property type="term" value="P:transmembrane transport"/>
    <property type="evidence" value="ECO:0007669"/>
    <property type="project" value="InterPro"/>
</dbReference>
<organism evidence="9 10">
    <name type="scientific">Bowdeniella nasicola</name>
    <dbReference type="NCBI Taxonomy" id="208480"/>
    <lineage>
        <taxon>Bacteria</taxon>
        <taxon>Bacillati</taxon>
        <taxon>Actinomycetota</taxon>
        <taxon>Actinomycetes</taxon>
        <taxon>Actinomycetales</taxon>
        <taxon>Actinomycetaceae</taxon>
        <taxon>Bowdeniella</taxon>
    </lineage>
</organism>
<keyword evidence="2 7" id="KW-0813">Transport</keyword>
<feature type="domain" description="ABC transmembrane type-1" evidence="8">
    <location>
        <begin position="95"/>
        <end position="301"/>
    </location>
</feature>
<dbReference type="GO" id="GO:0005886">
    <property type="term" value="C:plasma membrane"/>
    <property type="evidence" value="ECO:0007669"/>
    <property type="project" value="UniProtKB-SubCell"/>
</dbReference>
<dbReference type="InterPro" id="IPR045621">
    <property type="entry name" value="BPD_transp_1_N"/>
</dbReference>
<evidence type="ECO:0000256" key="4">
    <source>
        <dbReference type="ARBA" id="ARBA00022692"/>
    </source>
</evidence>
<evidence type="ECO:0000256" key="1">
    <source>
        <dbReference type="ARBA" id="ARBA00004651"/>
    </source>
</evidence>
<evidence type="ECO:0000256" key="5">
    <source>
        <dbReference type="ARBA" id="ARBA00022989"/>
    </source>
</evidence>
<protein>
    <submittedName>
        <fullName evidence="9">Diguanylate cyclase</fullName>
    </submittedName>
</protein>
<dbReference type="PANTHER" id="PTHR43163">
    <property type="entry name" value="DIPEPTIDE TRANSPORT SYSTEM PERMEASE PROTEIN DPPB-RELATED"/>
    <property type="match status" value="1"/>
</dbReference>
<keyword evidence="5 7" id="KW-1133">Transmembrane helix</keyword>
<reference evidence="10" key="1">
    <citation type="submission" date="2016-12" db="EMBL/GenBank/DDBJ databases">
        <authorList>
            <person name="Meng X."/>
        </authorList>
    </citation>
    <scope>NUCLEOTIDE SEQUENCE [LARGE SCALE GENOMIC DNA]</scope>
    <source>
        <strain evidence="10">DSM 19116</strain>
    </source>
</reference>
<feature type="transmembrane region" description="Helical" evidence="7">
    <location>
        <begin position="236"/>
        <end position="262"/>
    </location>
</feature>
<dbReference type="EMBL" id="MQVR01000066">
    <property type="protein sequence ID" value="OKL53360.1"/>
    <property type="molecule type" value="Genomic_DNA"/>
</dbReference>
<dbReference type="OrthoDB" id="3543764at2"/>
<feature type="transmembrane region" description="Helical" evidence="7">
    <location>
        <begin position="131"/>
        <end position="162"/>
    </location>
</feature>
<name>A0A1Q5Q187_9ACTO</name>
<dbReference type="PANTHER" id="PTHR43163:SF6">
    <property type="entry name" value="DIPEPTIDE TRANSPORT SYSTEM PERMEASE PROTEIN DPPB-RELATED"/>
    <property type="match status" value="1"/>
</dbReference>
<feature type="transmembrane region" description="Helical" evidence="7">
    <location>
        <begin position="12"/>
        <end position="30"/>
    </location>
</feature>
<dbReference type="Pfam" id="PF00528">
    <property type="entry name" value="BPD_transp_1"/>
    <property type="match status" value="1"/>
</dbReference>
<dbReference type="SUPFAM" id="SSF161098">
    <property type="entry name" value="MetI-like"/>
    <property type="match status" value="1"/>
</dbReference>
<gene>
    <name evidence="9" type="ORF">BSZ39_09900</name>
</gene>
<evidence type="ECO:0000256" key="3">
    <source>
        <dbReference type="ARBA" id="ARBA00022475"/>
    </source>
</evidence>
<accession>A0A1Q5Q187</accession>
<keyword evidence="10" id="KW-1185">Reference proteome</keyword>
<dbReference type="Gene3D" id="1.10.3720.10">
    <property type="entry name" value="MetI-like"/>
    <property type="match status" value="1"/>
</dbReference>
<dbReference type="InterPro" id="IPR000515">
    <property type="entry name" value="MetI-like"/>
</dbReference>
<feature type="transmembrane region" description="Helical" evidence="7">
    <location>
        <begin position="99"/>
        <end position="119"/>
    </location>
</feature>
<dbReference type="AlphaFoldDB" id="A0A1Q5Q187"/>
<keyword evidence="4 7" id="KW-0812">Transmembrane</keyword>
<evidence type="ECO:0000256" key="7">
    <source>
        <dbReference type="RuleBase" id="RU363032"/>
    </source>
</evidence>
<keyword evidence="6 7" id="KW-0472">Membrane</keyword>
<evidence type="ECO:0000313" key="9">
    <source>
        <dbReference type="EMBL" id="OKL53360.1"/>
    </source>
</evidence>
<keyword evidence="3" id="KW-1003">Cell membrane</keyword>
<comment type="subcellular location">
    <subcellularLocation>
        <location evidence="1 7">Cell membrane</location>
        <topology evidence="1 7">Multi-pass membrane protein</topology>
    </subcellularLocation>
</comment>
<dbReference type="Pfam" id="PF19300">
    <property type="entry name" value="BPD_transp_1_N"/>
    <property type="match status" value="1"/>
</dbReference>
<proteinExistence type="inferred from homology"/>
<evidence type="ECO:0000256" key="2">
    <source>
        <dbReference type="ARBA" id="ARBA00022448"/>
    </source>
</evidence>
<dbReference type="CDD" id="cd06261">
    <property type="entry name" value="TM_PBP2"/>
    <property type="match status" value="1"/>
</dbReference>
<feature type="transmembrane region" description="Helical" evidence="7">
    <location>
        <begin position="182"/>
        <end position="201"/>
    </location>
</feature>
<dbReference type="InterPro" id="IPR035906">
    <property type="entry name" value="MetI-like_sf"/>
</dbReference>
<evidence type="ECO:0000259" key="8">
    <source>
        <dbReference type="PROSITE" id="PS50928"/>
    </source>
</evidence>